<dbReference type="GO" id="GO:0008017">
    <property type="term" value="F:microtubule binding"/>
    <property type="evidence" value="ECO:0007669"/>
    <property type="project" value="InterPro"/>
</dbReference>
<feature type="compositionally biased region" description="Low complexity" evidence="4">
    <location>
        <begin position="850"/>
        <end position="869"/>
    </location>
</feature>
<evidence type="ECO:0000256" key="4">
    <source>
        <dbReference type="SAM" id="MobiDB-lite"/>
    </source>
</evidence>
<dbReference type="InterPro" id="IPR036534">
    <property type="entry name" value="GAR_dom_sf"/>
</dbReference>
<feature type="region of interest" description="Disordered" evidence="4">
    <location>
        <begin position="412"/>
        <end position="444"/>
    </location>
</feature>
<organism evidence="6 7">
    <name type="scientific">Clohesyomyces aquaticus</name>
    <dbReference type="NCBI Taxonomy" id="1231657"/>
    <lineage>
        <taxon>Eukaryota</taxon>
        <taxon>Fungi</taxon>
        <taxon>Dikarya</taxon>
        <taxon>Ascomycota</taxon>
        <taxon>Pezizomycotina</taxon>
        <taxon>Dothideomycetes</taxon>
        <taxon>Pleosporomycetidae</taxon>
        <taxon>Pleosporales</taxon>
        <taxon>Lindgomycetaceae</taxon>
        <taxon>Clohesyomyces</taxon>
    </lineage>
</organism>
<feature type="compositionally biased region" description="Polar residues" evidence="4">
    <location>
        <begin position="906"/>
        <end position="917"/>
    </location>
</feature>
<dbReference type="PROSITE" id="PS51460">
    <property type="entry name" value="GAR"/>
    <property type="match status" value="1"/>
</dbReference>
<feature type="region of interest" description="Disordered" evidence="4">
    <location>
        <begin position="698"/>
        <end position="728"/>
    </location>
</feature>
<dbReference type="InterPro" id="IPR003108">
    <property type="entry name" value="GAR_dom"/>
</dbReference>
<feature type="compositionally biased region" description="Basic and acidic residues" evidence="4">
    <location>
        <begin position="918"/>
        <end position="939"/>
    </location>
</feature>
<evidence type="ECO:0000256" key="2">
    <source>
        <dbReference type="ARBA" id="ARBA00022490"/>
    </source>
</evidence>
<dbReference type="STRING" id="1231657.A0A1Y1Z7P0"/>
<feature type="region of interest" description="Disordered" evidence="4">
    <location>
        <begin position="548"/>
        <end position="614"/>
    </location>
</feature>
<feature type="region of interest" description="Disordered" evidence="4">
    <location>
        <begin position="1"/>
        <end position="58"/>
    </location>
</feature>
<evidence type="ECO:0000259" key="5">
    <source>
        <dbReference type="PROSITE" id="PS51460"/>
    </source>
</evidence>
<dbReference type="OrthoDB" id="5409589at2759"/>
<keyword evidence="2" id="KW-0963">Cytoplasm</keyword>
<reference evidence="6 7" key="1">
    <citation type="submission" date="2016-07" db="EMBL/GenBank/DDBJ databases">
        <title>Pervasive Adenine N6-methylation of Active Genes in Fungi.</title>
        <authorList>
            <consortium name="DOE Joint Genome Institute"/>
            <person name="Mondo S.J."/>
            <person name="Dannebaum R.O."/>
            <person name="Kuo R.C."/>
            <person name="Labutti K."/>
            <person name="Haridas S."/>
            <person name="Kuo A."/>
            <person name="Salamov A."/>
            <person name="Ahrendt S.R."/>
            <person name="Lipzen A."/>
            <person name="Sullivan W."/>
            <person name="Andreopoulos W.B."/>
            <person name="Clum A."/>
            <person name="Lindquist E."/>
            <person name="Daum C."/>
            <person name="Ramamoorthy G.K."/>
            <person name="Gryganskyi A."/>
            <person name="Culley D."/>
            <person name="Magnuson J.K."/>
            <person name="James T.Y."/>
            <person name="O'Malley M.A."/>
            <person name="Stajich J.E."/>
            <person name="Spatafora J.W."/>
            <person name="Visel A."/>
            <person name="Grigoriev I.V."/>
        </authorList>
    </citation>
    <scope>NUCLEOTIDE SEQUENCE [LARGE SCALE GENOMIC DNA]</scope>
    <source>
        <strain evidence="6 7">CBS 115471</strain>
    </source>
</reference>
<dbReference type="EMBL" id="MCFA01000118">
    <property type="protein sequence ID" value="ORY06226.1"/>
    <property type="molecule type" value="Genomic_DNA"/>
</dbReference>
<feature type="compositionally biased region" description="Low complexity" evidence="4">
    <location>
        <begin position="563"/>
        <end position="584"/>
    </location>
</feature>
<accession>A0A1Y1Z7P0</accession>
<keyword evidence="7" id="KW-1185">Reference proteome</keyword>
<feature type="compositionally biased region" description="Polar residues" evidence="4">
    <location>
        <begin position="590"/>
        <end position="599"/>
    </location>
</feature>
<feature type="region of interest" description="Disordered" evidence="4">
    <location>
        <begin position="799"/>
        <end position="884"/>
    </location>
</feature>
<protein>
    <recommendedName>
        <fullName evidence="5">GAR domain-containing protein</fullName>
    </recommendedName>
</protein>
<dbReference type="Gene3D" id="3.30.920.20">
    <property type="entry name" value="Gas2-like domain"/>
    <property type="match status" value="1"/>
</dbReference>
<comment type="caution">
    <text evidence="6">The sequence shown here is derived from an EMBL/GenBank/DDBJ whole genome shotgun (WGS) entry which is preliminary data.</text>
</comment>
<evidence type="ECO:0000256" key="1">
    <source>
        <dbReference type="ARBA" id="ARBA00004245"/>
    </source>
</evidence>
<dbReference type="GO" id="GO:0005856">
    <property type="term" value="C:cytoskeleton"/>
    <property type="evidence" value="ECO:0007669"/>
    <property type="project" value="UniProtKB-SubCell"/>
</dbReference>
<feature type="compositionally biased region" description="Low complexity" evidence="4">
    <location>
        <begin position="713"/>
        <end position="727"/>
    </location>
</feature>
<dbReference type="SUPFAM" id="SSF143575">
    <property type="entry name" value="GAS2 domain-like"/>
    <property type="match status" value="1"/>
</dbReference>
<keyword evidence="3" id="KW-0206">Cytoskeleton</keyword>
<gene>
    <name evidence="6" type="ORF">BCR34DRAFT_571449</name>
</gene>
<feature type="region of interest" description="Disordered" evidence="4">
    <location>
        <begin position="356"/>
        <end position="379"/>
    </location>
</feature>
<evidence type="ECO:0000313" key="7">
    <source>
        <dbReference type="Proteomes" id="UP000193144"/>
    </source>
</evidence>
<feature type="compositionally biased region" description="Low complexity" evidence="4">
    <location>
        <begin position="16"/>
        <end position="28"/>
    </location>
</feature>
<proteinExistence type="predicted"/>
<dbReference type="Proteomes" id="UP000193144">
    <property type="component" value="Unassembled WGS sequence"/>
</dbReference>
<evidence type="ECO:0000313" key="6">
    <source>
        <dbReference type="EMBL" id="ORY06226.1"/>
    </source>
</evidence>
<sequence>MSAIPSTPRFLPPISPRRAPSPAMSPGRRPGRTGASDEPDLRDLSPTNTLRAFTEKPMPFDTTRDEYKIFACIETLTPAERELGARVAKAAQRLRSWCEEIDQWGWTGNFQEPSKEYREQRRRSVEAHIREHVKASDEAIASIGPLDYWGSLLSVEVEAHEARLDEISEELLTLDIEELKGHVLDIHGPNKSRPSSAGYEATRQNYTLMDDFSIILTQTLVSALPHHYQLGERLSTWTARVSILREAPRYVADLKTSQKAMQLGWEAIEPPTDLSDTAFNKWKDAVDTISGVLHGKVGDMGQRLDRMLDTLEGRDDCLPDEWIDNFEGLEADYGRWAHESRRRVIEFDIRRKAERNGVGTHAGDTSAGLRVPPDGGDATELAKEAGTVLASGESAQASAPASALIERGELSNVGAEPSQPSKNDGPVDEHIPIHSKQQRSVTAHKTPIYAITRHEPEPEVDQDVREVTYEAHPIGQLEDLSPVDDFDDLVFDEGDTVVHNDLEDIPEDDGSSTPDMTELAQNVSDVAVPLSVVDTQENVDVQAVPHEPLDSMVPFDRPQTPTSRRGSVGSISSSISYHSSPIGGMEDSPSVRNTANRQSKPPPPALNAAMAKRRPAKNLKDLLAESAPWPPTQFSKQTSTNSVEDLERKISDILTTIPAHIRLTSGPEADAREIKAGKVTHKGSKGYLRASRSISGMKSPELTLSPAKQDFDSANAASGRRSAAAPRGDNDIKLYHLTQPGKEHPQKLYIRRVGENGERVMVRVGGGWSDLGEYLRHYAEHHGRRAVSEGKFEILGLEVRNQEASPRPESAMSKRDRRLSGGPRSPTSTPQKAAGVSIATEEMNTNVPGITTTPAAISSETSAPSTSSSRHSWTGNEVGLAGPKAKKLDLTGEKLEWVEGMLNKARTASGNFPSGPTRSEHTPKDSHTDRAESRSESRTGNRQKPNFGDLGKVGGTKRVFMKGGGLAEY</sequence>
<dbReference type="AlphaFoldDB" id="A0A1Y1Z7P0"/>
<dbReference type="Pfam" id="PF02187">
    <property type="entry name" value="GAS2"/>
    <property type="match status" value="1"/>
</dbReference>
<evidence type="ECO:0000256" key="3">
    <source>
        <dbReference type="ARBA" id="ARBA00023212"/>
    </source>
</evidence>
<feature type="region of interest" description="Disordered" evidence="4">
    <location>
        <begin position="906"/>
        <end position="969"/>
    </location>
</feature>
<comment type="subcellular location">
    <subcellularLocation>
        <location evidence="1">Cytoplasm</location>
        <location evidence="1">Cytoskeleton</location>
    </subcellularLocation>
</comment>
<name>A0A1Y1Z7P0_9PLEO</name>
<feature type="domain" description="GAR" evidence="5">
    <location>
        <begin position="699"/>
        <end position="782"/>
    </location>
</feature>